<dbReference type="HOGENOM" id="CLU_1554387_0_0_11"/>
<protein>
    <submittedName>
        <fullName evidence="2">Uncharacterized protein</fullName>
    </submittedName>
</protein>
<evidence type="ECO:0000256" key="1">
    <source>
        <dbReference type="SAM" id="MobiDB-lite"/>
    </source>
</evidence>
<dbReference type="PATRIC" id="fig|953739.5.peg.4195"/>
<accession>F2RKT4</accession>
<organism evidence="2 3">
    <name type="scientific">Streptomyces venezuelae (strain ATCC 10712 / CBS 650.69 / DSM 40230 / JCM 4526 / NBRC 13096 / PD 04745)</name>
    <dbReference type="NCBI Taxonomy" id="953739"/>
    <lineage>
        <taxon>Bacteria</taxon>
        <taxon>Bacillati</taxon>
        <taxon>Actinomycetota</taxon>
        <taxon>Actinomycetes</taxon>
        <taxon>Kitasatosporales</taxon>
        <taxon>Streptomycetaceae</taxon>
        <taxon>Streptomyces</taxon>
    </lineage>
</organism>
<name>F2RKT4_STRVP</name>
<dbReference type="Proteomes" id="UP000006854">
    <property type="component" value="Chromosome"/>
</dbReference>
<dbReference type="KEGG" id="sve:SVEN_2036"/>
<evidence type="ECO:0000313" key="3">
    <source>
        <dbReference type="Proteomes" id="UP000006854"/>
    </source>
</evidence>
<keyword evidence="3" id="KW-1185">Reference proteome</keyword>
<reference evidence="2 3" key="1">
    <citation type="journal article" date="2011" name="BMC Genomics">
        <title>Genome-wide analysis of the role of GlnR in Streptomyces venezuelae provides new insights into global nitrogen regulation in actinomycetes.</title>
        <authorList>
            <person name="Pullan S.T."/>
            <person name="Bibb M.J."/>
            <person name="Merrick M."/>
        </authorList>
    </citation>
    <scope>NUCLEOTIDE SEQUENCE [LARGE SCALE GENOMIC DNA]</scope>
    <source>
        <strain evidence="3">ATCC 10712 / CBS 650.69 / DSM 40230 / JCM 4526 / NBRC 13096 / PD 04745</strain>
    </source>
</reference>
<dbReference type="eggNOG" id="ENOG5031NQR">
    <property type="taxonomic scope" value="Bacteria"/>
</dbReference>
<feature type="compositionally biased region" description="Low complexity" evidence="1">
    <location>
        <begin position="78"/>
        <end position="91"/>
    </location>
</feature>
<dbReference type="EMBL" id="FR845719">
    <property type="protein sequence ID" value="CCA55323.1"/>
    <property type="molecule type" value="Genomic_DNA"/>
</dbReference>
<gene>
    <name evidence="2" type="ordered locus">SVEN_2036</name>
</gene>
<evidence type="ECO:0000313" key="2">
    <source>
        <dbReference type="EMBL" id="CCA55323.1"/>
    </source>
</evidence>
<proteinExistence type="predicted"/>
<dbReference type="STRING" id="953739.SVEN_2036"/>
<feature type="region of interest" description="Disordered" evidence="1">
    <location>
        <begin position="72"/>
        <end position="99"/>
    </location>
</feature>
<sequence>MRLPRHMYTGAGSGAVMRGRGSGWVTVAGATAAVALVAGCGTGAGTGGGASAASAFGREEAQAEIVAAVETSGLPKSGRAGAGATPTAATPRPTPSTERERLEERAAACTAAWQYLGPSVDGVKGAFEKAVTALAGEDWVQGERQVEKLDEKGGSTVQITLRKRGWVLYARHVGSGGSMDMEMVSLQATETACWNRFTEEEQKTLFGEDAEQG</sequence>
<dbReference type="AlphaFoldDB" id="F2RKT4"/>